<dbReference type="RefSeq" id="WP_135812515.1">
    <property type="nucleotide sequence ID" value="NZ_RQEV01000003.1"/>
</dbReference>
<evidence type="ECO:0000256" key="8">
    <source>
        <dbReference type="ARBA" id="ARBA00022989"/>
    </source>
</evidence>
<dbReference type="Pfam" id="PF00999">
    <property type="entry name" value="Na_H_Exchanger"/>
    <property type="match status" value="1"/>
</dbReference>
<comment type="subcellular location">
    <subcellularLocation>
        <location evidence="1">Endomembrane system</location>
        <topology evidence="1">Multi-pass membrane protein</topology>
    </subcellularLocation>
</comment>
<feature type="transmembrane region" description="Helical" evidence="11">
    <location>
        <begin position="116"/>
        <end position="137"/>
    </location>
</feature>
<evidence type="ECO:0000256" key="1">
    <source>
        <dbReference type="ARBA" id="ARBA00004127"/>
    </source>
</evidence>
<feature type="transmembrane region" description="Helical" evidence="11">
    <location>
        <begin position="56"/>
        <end position="75"/>
    </location>
</feature>
<gene>
    <name evidence="13" type="ORF">EHO61_05125</name>
</gene>
<dbReference type="GO" id="GO:0008324">
    <property type="term" value="F:monoatomic cation transmembrane transporter activity"/>
    <property type="evidence" value="ECO:0007669"/>
    <property type="project" value="InterPro"/>
</dbReference>
<dbReference type="EMBL" id="RQEV01000003">
    <property type="protein sequence ID" value="TGK21226.1"/>
    <property type="molecule type" value="Genomic_DNA"/>
</dbReference>
<evidence type="ECO:0000313" key="13">
    <source>
        <dbReference type="EMBL" id="TGK21226.1"/>
    </source>
</evidence>
<dbReference type="PROSITE" id="PS51201">
    <property type="entry name" value="RCK_N"/>
    <property type="match status" value="1"/>
</dbReference>
<dbReference type="InterPro" id="IPR004771">
    <property type="entry name" value="K/H_exchanger"/>
</dbReference>
<feature type="transmembrane region" description="Helical" evidence="11">
    <location>
        <begin position="362"/>
        <end position="380"/>
    </location>
</feature>
<keyword evidence="9" id="KW-0406">Ion transport</keyword>
<dbReference type="InterPro" id="IPR003148">
    <property type="entry name" value="RCK_N"/>
</dbReference>
<protein>
    <submittedName>
        <fullName evidence="13">Potassium transporter Kef</fullName>
    </submittedName>
</protein>
<feature type="transmembrane region" description="Helical" evidence="11">
    <location>
        <begin position="87"/>
        <end position="110"/>
    </location>
</feature>
<feature type="transmembrane region" description="Helical" evidence="11">
    <location>
        <begin position="218"/>
        <end position="236"/>
    </location>
</feature>
<evidence type="ECO:0000256" key="3">
    <source>
        <dbReference type="ARBA" id="ARBA00022448"/>
    </source>
</evidence>
<proteinExistence type="inferred from homology"/>
<feature type="transmembrane region" description="Helical" evidence="11">
    <location>
        <begin position="149"/>
        <end position="168"/>
    </location>
</feature>
<keyword evidence="5" id="KW-0633">Potassium transport</keyword>
<dbReference type="GO" id="GO:0005886">
    <property type="term" value="C:plasma membrane"/>
    <property type="evidence" value="ECO:0007669"/>
    <property type="project" value="TreeGrafter"/>
</dbReference>
<dbReference type="InterPro" id="IPR006153">
    <property type="entry name" value="Cation/H_exchanger_TM"/>
</dbReference>
<evidence type="ECO:0000256" key="2">
    <source>
        <dbReference type="ARBA" id="ARBA00005551"/>
    </source>
</evidence>
<dbReference type="Gene3D" id="1.20.1530.20">
    <property type="match status" value="1"/>
</dbReference>
<organism evidence="13 14">
    <name type="scientific">Leptospira fluminis</name>
    <dbReference type="NCBI Taxonomy" id="2484979"/>
    <lineage>
        <taxon>Bacteria</taxon>
        <taxon>Pseudomonadati</taxon>
        <taxon>Spirochaetota</taxon>
        <taxon>Spirochaetia</taxon>
        <taxon>Leptospirales</taxon>
        <taxon>Leptospiraceae</taxon>
        <taxon>Leptospira</taxon>
    </lineage>
</organism>
<keyword evidence="7" id="KW-0630">Potassium</keyword>
<keyword evidence="10 11" id="KW-0472">Membrane</keyword>
<feature type="transmembrane region" description="Helical" evidence="11">
    <location>
        <begin position="32"/>
        <end position="50"/>
    </location>
</feature>
<name>A0A4R9GSL7_9LEPT</name>
<evidence type="ECO:0000256" key="7">
    <source>
        <dbReference type="ARBA" id="ARBA00022958"/>
    </source>
</evidence>
<feature type="transmembrane region" description="Helical" evidence="11">
    <location>
        <begin position="329"/>
        <end position="350"/>
    </location>
</feature>
<evidence type="ECO:0000256" key="6">
    <source>
        <dbReference type="ARBA" id="ARBA00022692"/>
    </source>
</evidence>
<evidence type="ECO:0000256" key="9">
    <source>
        <dbReference type="ARBA" id="ARBA00023065"/>
    </source>
</evidence>
<dbReference type="SUPFAM" id="SSF51735">
    <property type="entry name" value="NAD(P)-binding Rossmann-fold domains"/>
    <property type="match status" value="1"/>
</dbReference>
<reference evidence="13" key="1">
    <citation type="journal article" date="2019" name="PLoS Negl. Trop. Dis.">
        <title>Revisiting the worldwide diversity of Leptospira species in the environment.</title>
        <authorList>
            <person name="Vincent A.T."/>
            <person name="Schiettekatte O."/>
            <person name="Bourhy P."/>
            <person name="Veyrier F.J."/>
            <person name="Picardeau M."/>
        </authorList>
    </citation>
    <scope>NUCLEOTIDE SEQUENCE [LARGE SCALE GENOMIC DNA]</scope>
    <source>
        <strain evidence="13">SCS5</strain>
    </source>
</reference>
<evidence type="ECO:0000256" key="4">
    <source>
        <dbReference type="ARBA" id="ARBA00022449"/>
    </source>
</evidence>
<dbReference type="AlphaFoldDB" id="A0A4R9GSL7"/>
<dbReference type="Gene3D" id="3.40.50.720">
    <property type="entry name" value="NAD(P)-binding Rossmann-like Domain"/>
    <property type="match status" value="1"/>
</dbReference>
<evidence type="ECO:0000256" key="5">
    <source>
        <dbReference type="ARBA" id="ARBA00022538"/>
    </source>
</evidence>
<keyword evidence="4" id="KW-0050">Antiport</keyword>
<dbReference type="OrthoDB" id="9793589at2"/>
<dbReference type="Proteomes" id="UP000297855">
    <property type="component" value="Unassembled WGS sequence"/>
</dbReference>
<comment type="similarity">
    <text evidence="2">Belongs to the monovalent cation:proton antiporter 2 (CPA2) transporter (TC 2.A.37) family.</text>
</comment>
<evidence type="ECO:0000256" key="11">
    <source>
        <dbReference type="SAM" id="Phobius"/>
    </source>
</evidence>
<dbReference type="PANTHER" id="PTHR46157:SF4">
    <property type="entry name" value="K(+) EFFLUX ANTIPORTER 3, CHLOROPLASTIC"/>
    <property type="match status" value="1"/>
</dbReference>
<dbReference type="PANTHER" id="PTHR46157">
    <property type="entry name" value="K(+) EFFLUX ANTIPORTER 3, CHLOROPLASTIC"/>
    <property type="match status" value="1"/>
</dbReference>
<comment type="caution">
    <text evidence="13">The sequence shown here is derived from an EMBL/GenBank/DDBJ whole genome shotgun (WGS) entry which is preliminary data.</text>
</comment>
<dbReference type="InterPro" id="IPR038770">
    <property type="entry name" value="Na+/solute_symporter_sf"/>
</dbReference>
<feature type="transmembrane region" description="Helical" evidence="11">
    <location>
        <begin position="6"/>
        <end position="25"/>
    </location>
</feature>
<dbReference type="NCBIfam" id="TIGR00932">
    <property type="entry name" value="2a37"/>
    <property type="match status" value="1"/>
</dbReference>
<evidence type="ECO:0000313" key="14">
    <source>
        <dbReference type="Proteomes" id="UP000297855"/>
    </source>
</evidence>
<dbReference type="GO" id="GO:1902600">
    <property type="term" value="P:proton transmembrane transport"/>
    <property type="evidence" value="ECO:0007669"/>
    <property type="project" value="InterPro"/>
</dbReference>
<dbReference type="GO" id="GO:0015297">
    <property type="term" value="F:antiporter activity"/>
    <property type="evidence" value="ECO:0007669"/>
    <property type="project" value="UniProtKB-KW"/>
</dbReference>
<feature type="transmembrane region" description="Helical" evidence="11">
    <location>
        <begin position="188"/>
        <end position="206"/>
    </location>
</feature>
<feature type="domain" description="RCK N-terminal" evidence="12">
    <location>
        <begin position="403"/>
        <end position="526"/>
    </location>
</feature>
<dbReference type="FunFam" id="3.40.50.720:FF:000036">
    <property type="entry name" value="Glutathione-regulated potassium-efflux system protein KefB"/>
    <property type="match status" value="1"/>
</dbReference>
<keyword evidence="6 11" id="KW-0812">Transmembrane</keyword>
<dbReference type="GO" id="GO:0006813">
    <property type="term" value="P:potassium ion transport"/>
    <property type="evidence" value="ECO:0007669"/>
    <property type="project" value="UniProtKB-KW"/>
</dbReference>
<accession>A0A4R9GSL7</accession>
<dbReference type="GO" id="GO:0012505">
    <property type="term" value="C:endomembrane system"/>
    <property type="evidence" value="ECO:0007669"/>
    <property type="project" value="UniProtKB-SubCell"/>
</dbReference>
<dbReference type="Pfam" id="PF02254">
    <property type="entry name" value="TrkA_N"/>
    <property type="match status" value="1"/>
</dbReference>
<evidence type="ECO:0000256" key="10">
    <source>
        <dbReference type="ARBA" id="ARBA00023136"/>
    </source>
</evidence>
<feature type="transmembrane region" description="Helical" evidence="11">
    <location>
        <begin position="297"/>
        <end position="317"/>
    </location>
</feature>
<sequence length="598" mass="65683">MEQQGILITAIILLTTAVLCVPVFKKVGIGSIIGYVAGGILIGPYGIRLVTGGTEILHFAEFGVVLLLFLIGLELRPQTLWILRKPIFGMGLTQVVLSSVALTYLVHWVFSIEWVPAALLGISFSLSSTAFALQSLAEKNQLNTTTGRSAFAILLFQDLAVIPIMAILPLAASGGGTGQHPGFDFTKFALALFAILLVILGGRFLTRPLFRIIASSGNHEIFVALSLLLVLGVALIMEQVGLSMALGSFLGGVLLADSEYRHELEANLEPFKGLLLGLFFLAVGMSMNLDVLKLNPWFVLGISVGLMFVKGLILFVIGRVNRLSTESALNLSFNISQGGEFAFVILNVSAQLGILEKQISEYSIVVVTVSMLLTPFFTILKEKIFDPFFRNEEDTPPDVIEERNRVIIAGFGRVGQIIGRMLYVHRIGFTALEHNAEQVNVARKFGYKIYFGDASRLDLLISAGAEQADILILAVQDMDLSVKIAELVKAHFPNLQIIARARNRAHYFKLLDLGIRSIRRDTFASSLEIGGEALMELGFLPSEVERILEKFRAYDEEMLMGQYKVKHDEKQLIAFSKNAVKQLEESFAADRLEKEAAS</sequence>
<keyword evidence="14" id="KW-1185">Reference proteome</keyword>
<keyword evidence="8 11" id="KW-1133">Transmembrane helix</keyword>
<evidence type="ECO:0000259" key="12">
    <source>
        <dbReference type="PROSITE" id="PS51201"/>
    </source>
</evidence>
<keyword evidence="3" id="KW-0813">Transport</keyword>
<dbReference type="InterPro" id="IPR036291">
    <property type="entry name" value="NAD(P)-bd_dom_sf"/>
</dbReference>
<feature type="transmembrane region" description="Helical" evidence="11">
    <location>
        <begin position="272"/>
        <end position="291"/>
    </location>
</feature>